<proteinExistence type="predicted"/>
<dbReference type="Gene3D" id="3.30.1360.40">
    <property type="match status" value="1"/>
</dbReference>
<dbReference type="EMBL" id="JACCAB010000001">
    <property type="protein sequence ID" value="NYG07731.1"/>
    <property type="molecule type" value="Genomic_DNA"/>
</dbReference>
<keyword evidence="2" id="KW-0378">Hydrolase</keyword>
<dbReference type="Gene3D" id="2.40.100.10">
    <property type="entry name" value="Cyclophilin-like"/>
    <property type="match status" value="1"/>
</dbReference>
<sequence>MTGRVLPSGEHAVLVEVDSLDEVLALHHRLWVRERPPGLLDAVVGARTLLLVAASARDLAGVRAEAARLVARTPEPMSTASGDDLEAVETMETVEIPVHYDGPDLDDVAALTGLSPDEVVGAHTGRSWRVGFAGFAPGFAYLVDGDPRLAVPRLATPRSRVPAGAVGLAGEFSGVYPRSSPGGWRLIGHTDVVLWDLDRDPPALLRPGLRVRFVDAGGDR</sequence>
<dbReference type="InterPro" id="IPR010016">
    <property type="entry name" value="PxpB"/>
</dbReference>
<name>A0A852WJC8_9MICO</name>
<keyword evidence="1" id="KW-0547">Nucleotide-binding</keyword>
<dbReference type="Pfam" id="PF02682">
    <property type="entry name" value="CT_C_D"/>
    <property type="match status" value="1"/>
</dbReference>
<dbReference type="Proteomes" id="UP000573599">
    <property type="component" value="Unassembled WGS sequence"/>
</dbReference>
<dbReference type="InterPro" id="IPR003833">
    <property type="entry name" value="CT_C_D"/>
</dbReference>
<protein>
    <submittedName>
        <fullName evidence="5">KipI family sensor histidine kinase inhibitor</fullName>
    </submittedName>
</protein>
<dbReference type="AlphaFoldDB" id="A0A852WJC8"/>
<evidence type="ECO:0000256" key="3">
    <source>
        <dbReference type="ARBA" id="ARBA00022840"/>
    </source>
</evidence>
<feature type="domain" description="Carboxyltransferase" evidence="4">
    <location>
        <begin position="3"/>
        <end position="205"/>
    </location>
</feature>
<dbReference type="SMART" id="SM00796">
    <property type="entry name" value="AHS1"/>
    <property type="match status" value="1"/>
</dbReference>
<dbReference type="GO" id="GO:0005524">
    <property type="term" value="F:ATP binding"/>
    <property type="evidence" value="ECO:0007669"/>
    <property type="project" value="UniProtKB-KW"/>
</dbReference>
<evidence type="ECO:0000313" key="5">
    <source>
        <dbReference type="EMBL" id="NYG07731.1"/>
    </source>
</evidence>
<organism evidence="5 6">
    <name type="scientific">Pedococcus badiiscoriae</name>
    <dbReference type="NCBI Taxonomy" id="642776"/>
    <lineage>
        <taxon>Bacteria</taxon>
        <taxon>Bacillati</taxon>
        <taxon>Actinomycetota</taxon>
        <taxon>Actinomycetes</taxon>
        <taxon>Micrococcales</taxon>
        <taxon>Intrasporangiaceae</taxon>
        <taxon>Pedococcus</taxon>
    </lineage>
</organism>
<evidence type="ECO:0000256" key="2">
    <source>
        <dbReference type="ARBA" id="ARBA00022801"/>
    </source>
</evidence>
<evidence type="ECO:0000256" key="1">
    <source>
        <dbReference type="ARBA" id="ARBA00022741"/>
    </source>
</evidence>
<dbReference type="SUPFAM" id="SSF50891">
    <property type="entry name" value="Cyclophilin-like"/>
    <property type="match status" value="1"/>
</dbReference>
<dbReference type="RefSeq" id="WP_179422036.1">
    <property type="nucleotide sequence ID" value="NZ_JACCAB010000001.1"/>
</dbReference>
<evidence type="ECO:0000259" key="4">
    <source>
        <dbReference type="SMART" id="SM00796"/>
    </source>
</evidence>
<keyword evidence="6" id="KW-1185">Reference proteome</keyword>
<dbReference type="PANTHER" id="PTHR34698">
    <property type="entry name" value="5-OXOPROLINASE SUBUNIT B"/>
    <property type="match status" value="1"/>
</dbReference>
<comment type="caution">
    <text evidence="5">The sequence shown here is derived from an EMBL/GenBank/DDBJ whole genome shotgun (WGS) entry which is preliminary data.</text>
</comment>
<dbReference type="GO" id="GO:0016787">
    <property type="term" value="F:hydrolase activity"/>
    <property type="evidence" value="ECO:0007669"/>
    <property type="project" value="UniProtKB-KW"/>
</dbReference>
<reference evidence="5 6" key="1">
    <citation type="submission" date="2020-07" db="EMBL/GenBank/DDBJ databases">
        <title>Sequencing the genomes of 1000 actinobacteria strains.</title>
        <authorList>
            <person name="Klenk H.-P."/>
        </authorList>
    </citation>
    <scope>NUCLEOTIDE SEQUENCE [LARGE SCALE GENOMIC DNA]</scope>
    <source>
        <strain evidence="5 6">DSM 23987</strain>
    </source>
</reference>
<accession>A0A852WJC8</accession>
<keyword evidence="3" id="KW-0067">ATP-binding</keyword>
<dbReference type="PANTHER" id="PTHR34698:SF2">
    <property type="entry name" value="5-OXOPROLINASE SUBUNIT B"/>
    <property type="match status" value="1"/>
</dbReference>
<evidence type="ECO:0000313" key="6">
    <source>
        <dbReference type="Proteomes" id="UP000573599"/>
    </source>
</evidence>
<gene>
    <name evidence="5" type="ORF">BJ986_002218</name>
</gene>
<dbReference type="InterPro" id="IPR029000">
    <property type="entry name" value="Cyclophilin-like_dom_sf"/>
</dbReference>